<proteinExistence type="predicted"/>
<gene>
    <name evidence="1" type="ORF">GBA63_08940</name>
</gene>
<dbReference type="AlphaFoldDB" id="A0A6G8Q8I4"/>
<keyword evidence="2" id="KW-1185">Reference proteome</keyword>
<protein>
    <submittedName>
        <fullName evidence="1">Uncharacterized protein</fullName>
    </submittedName>
</protein>
<accession>A0A6G8Q8I4</accession>
<evidence type="ECO:0000313" key="1">
    <source>
        <dbReference type="EMBL" id="QIN82759.1"/>
    </source>
</evidence>
<name>A0A6G8Q8I4_9ACTN</name>
<dbReference type="Proteomes" id="UP000501452">
    <property type="component" value="Chromosome"/>
</dbReference>
<reference evidence="1 2" key="1">
    <citation type="submission" date="2019-10" db="EMBL/GenBank/DDBJ databases">
        <title>Rubrobacter sp nov SCSIO 52090 isolated from a deep-sea sediment in the South China Sea.</title>
        <authorList>
            <person name="Chen R.W."/>
        </authorList>
    </citation>
    <scope>NUCLEOTIDE SEQUENCE [LARGE SCALE GENOMIC DNA]</scope>
    <source>
        <strain evidence="1 2">SCSIO 52909</strain>
    </source>
</reference>
<dbReference type="EMBL" id="CP045119">
    <property type="protein sequence ID" value="QIN82759.1"/>
    <property type="molecule type" value="Genomic_DNA"/>
</dbReference>
<evidence type="ECO:0000313" key="2">
    <source>
        <dbReference type="Proteomes" id="UP000501452"/>
    </source>
</evidence>
<organism evidence="1 2">
    <name type="scientific">Rubrobacter tropicus</name>
    <dbReference type="NCBI Taxonomy" id="2653851"/>
    <lineage>
        <taxon>Bacteria</taxon>
        <taxon>Bacillati</taxon>
        <taxon>Actinomycetota</taxon>
        <taxon>Rubrobacteria</taxon>
        <taxon>Rubrobacterales</taxon>
        <taxon>Rubrobacteraceae</taxon>
        <taxon>Rubrobacter</taxon>
    </lineage>
</organism>
<dbReference type="KEGG" id="rub:GBA63_08940"/>
<dbReference type="RefSeq" id="WP_166175408.1">
    <property type="nucleotide sequence ID" value="NZ_CP045119.1"/>
</dbReference>
<sequence>MIDRTELSRLWQAILRTDPHRLFGRDAERLAQRPGSGDELPQPGFVGPSYRLGGVLFMGKNPGKGAVPHNALEEAHIRALRNLQSAGPDSLLTSFEALTEDLTRIMSAWDIVRNYVRPIISRADMDLDSIAYLNLLKWRSDAEPTMSMFRRSWQAHTNDQFHQLRPPSS</sequence>